<dbReference type="AlphaFoldDB" id="G8R5W4"/>
<feature type="domain" description="Rod shape-determining protein MreC beta-barrel core" evidence="6">
    <location>
        <begin position="111"/>
        <end position="259"/>
    </location>
</feature>
<evidence type="ECO:0000313" key="8">
    <source>
        <dbReference type="Proteomes" id="UP000005631"/>
    </source>
</evidence>
<name>G8R5W4_OWEHD</name>
<evidence type="ECO:0000313" key="7">
    <source>
        <dbReference type="EMBL" id="AEV31112.1"/>
    </source>
</evidence>
<keyword evidence="8" id="KW-1185">Reference proteome</keyword>
<protein>
    <recommendedName>
        <fullName evidence="2">Cell shape-determining protein MreC</fullName>
    </recommendedName>
    <alternativeName>
        <fullName evidence="4">Cell shape protein MreC</fullName>
    </alternativeName>
</protein>
<evidence type="ECO:0000259" key="6">
    <source>
        <dbReference type="Pfam" id="PF04085"/>
    </source>
</evidence>
<gene>
    <name evidence="7" type="ordered locus">Oweho_0090</name>
</gene>
<dbReference type="HOGENOM" id="CLU_042663_5_1_10"/>
<dbReference type="Proteomes" id="UP000005631">
    <property type="component" value="Chromosome"/>
</dbReference>
<evidence type="ECO:0000256" key="1">
    <source>
        <dbReference type="ARBA" id="ARBA00009369"/>
    </source>
</evidence>
<dbReference type="InterPro" id="IPR007221">
    <property type="entry name" value="MreC"/>
</dbReference>
<accession>G8R5W4</accession>
<dbReference type="KEGG" id="oho:Oweho_0090"/>
<evidence type="ECO:0000256" key="2">
    <source>
        <dbReference type="ARBA" id="ARBA00013855"/>
    </source>
</evidence>
<keyword evidence="5" id="KW-0472">Membrane</keyword>
<dbReference type="Gene3D" id="2.40.10.350">
    <property type="entry name" value="Rod shape-determining protein MreC, domain 2"/>
    <property type="match status" value="1"/>
</dbReference>
<dbReference type="Gene3D" id="2.40.10.340">
    <property type="entry name" value="Rod shape-determining protein MreC, domain 1"/>
    <property type="match status" value="1"/>
</dbReference>
<dbReference type="OrthoDB" id="9811827at2"/>
<dbReference type="PANTHER" id="PTHR34138:SF1">
    <property type="entry name" value="CELL SHAPE-DETERMINING PROTEIN MREC"/>
    <property type="match status" value="1"/>
</dbReference>
<comment type="similarity">
    <text evidence="1">Belongs to the MreC family.</text>
</comment>
<proteinExistence type="inferred from homology"/>
<dbReference type="eggNOG" id="COG1792">
    <property type="taxonomic scope" value="Bacteria"/>
</dbReference>
<keyword evidence="3" id="KW-0133">Cell shape</keyword>
<dbReference type="GO" id="GO:0008360">
    <property type="term" value="P:regulation of cell shape"/>
    <property type="evidence" value="ECO:0007669"/>
    <property type="project" value="UniProtKB-KW"/>
</dbReference>
<dbReference type="EMBL" id="CP003156">
    <property type="protein sequence ID" value="AEV31112.1"/>
    <property type="molecule type" value="Genomic_DNA"/>
</dbReference>
<organism evidence="7 8">
    <name type="scientific">Owenweeksia hongkongensis (strain DSM 17368 / CIP 108786 / JCM 12287 / NRRL B-23963 / UST20020801)</name>
    <dbReference type="NCBI Taxonomy" id="926562"/>
    <lineage>
        <taxon>Bacteria</taxon>
        <taxon>Pseudomonadati</taxon>
        <taxon>Bacteroidota</taxon>
        <taxon>Flavobacteriia</taxon>
        <taxon>Flavobacteriales</taxon>
        <taxon>Owenweeksiaceae</taxon>
        <taxon>Owenweeksia</taxon>
    </lineage>
</organism>
<dbReference type="InterPro" id="IPR042177">
    <property type="entry name" value="Cell/Rod_1"/>
</dbReference>
<dbReference type="GO" id="GO:0005886">
    <property type="term" value="C:plasma membrane"/>
    <property type="evidence" value="ECO:0007669"/>
    <property type="project" value="TreeGrafter"/>
</dbReference>
<evidence type="ECO:0000256" key="3">
    <source>
        <dbReference type="ARBA" id="ARBA00022960"/>
    </source>
</evidence>
<evidence type="ECO:0000256" key="4">
    <source>
        <dbReference type="ARBA" id="ARBA00032089"/>
    </source>
</evidence>
<dbReference type="RefSeq" id="WP_014200473.1">
    <property type="nucleotide sequence ID" value="NC_016599.1"/>
</dbReference>
<sequence length="276" mass="31182">MRNLLAYLYRIRILILFVFLEAIAFTWISASRSYQRSVFINSANSVTGGMLQRTNDVEEYLDLVDQNEKLAEENAKLRNQSEGSFFPLSTDTTTVIDSSNAIRYTYIDAEIVSGSYRKARNYMTINRGSVHGVEKGMGVIGSKGIVGVVKDVSKHFSTVIPLINPSFSVSGRIKNSGYFGPVLWNNNNYQYAYLTDIPRYAKITKGDTIVTDSRSLLFPMGLTIGYIDSYNLQEDQNFFAVKINLATDFASIHHVYVIEDKMKLEVQNLQSQQDPK</sequence>
<reference evidence="7 8" key="1">
    <citation type="journal article" date="2012" name="Stand. Genomic Sci.">
        <title>Genome sequence of the orange-pigmented seawater bacterium Owenweeksia hongkongensis type strain (UST20020801(T)).</title>
        <authorList>
            <person name="Riedel T."/>
            <person name="Held B."/>
            <person name="Nolan M."/>
            <person name="Lucas S."/>
            <person name="Lapidus A."/>
            <person name="Tice H."/>
            <person name="Del Rio T.G."/>
            <person name="Cheng J.F."/>
            <person name="Han C."/>
            <person name="Tapia R."/>
            <person name="Goodwin L.A."/>
            <person name="Pitluck S."/>
            <person name="Liolios K."/>
            <person name="Mavromatis K."/>
            <person name="Pagani I."/>
            <person name="Ivanova N."/>
            <person name="Mikhailova N."/>
            <person name="Pati A."/>
            <person name="Chen A."/>
            <person name="Palaniappan K."/>
            <person name="Rohde M."/>
            <person name="Tindall B.J."/>
            <person name="Detter J.C."/>
            <person name="Goker M."/>
            <person name="Woyke T."/>
            <person name="Bristow J."/>
            <person name="Eisen J.A."/>
            <person name="Markowitz V."/>
            <person name="Hugenholtz P."/>
            <person name="Klenk H.P."/>
            <person name="Kyrpides N.C."/>
        </authorList>
    </citation>
    <scope>NUCLEOTIDE SEQUENCE</scope>
    <source>
        <strain evidence="8">DSM 17368 / JCM 12287 / NRRL B-23963</strain>
    </source>
</reference>
<dbReference type="NCBIfam" id="NF010532">
    <property type="entry name" value="PRK13922.9-3"/>
    <property type="match status" value="1"/>
</dbReference>
<dbReference type="PANTHER" id="PTHR34138">
    <property type="entry name" value="CELL SHAPE-DETERMINING PROTEIN MREC"/>
    <property type="match status" value="1"/>
</dbReference>
<dbReference type="Pfam" id="PF04085">
    <property type="entry name" value="MreC"/>
    <property type="match status" value="1"/>
</dbReference>
<dbReference type="InterPro" id="IPR042175">
    <property type="entry name" value="Cell/Rod_MreC_2"/>
</dbReference>
<evidence type="ECO:0000256" key="5">
    <source>
        <dbReference type="SAM" id="Phobius"/>
    </source>
</evidence>
<dbReference type="STRING" id="926562.Oweho_0090"/>
<keyword evidence="5" id="KW-1133">Transmembrane helix</keyword>
<dbReference type="InterPro" id="IPR055342">
    <property type="entry name" value="MreC_beta-barrel_core"/>
</dbReference>
<feature type="transmembrane region" description="Helical" evidence="5">
    <location>
        <begin position="7"/>
        <end position="28"/>
    </location>
</feature>
<keyword evidence="5" id="KW-0812">Transmembrane</keyword>